<dbReference type="PANTHER" id="PTHR33169">
    <property type="entry name" value="PADR-FAMILY TRANSCRIPTIONAL REGULATOR"/>
    <property type="match status" value="1"/>
</dbReference>
<keyword evidence="3" id="KW-1185">Reference proteome</keyword>
<proteinExistence type="predicted"/>
<dbReference type="AlphaFoldDB" id="L0A7P1"/>
<dbReference type="EMBL" id="CP003382">
    <property type="protein sequence ID" value="AFZ69187.1"/>
    <property type="molecule type" value="Genomic_DNA"/>
</dbReference>
<dbReference type="Pfam" id="PF03551">
    <property type="entry name" value="PadR"/>
    <property type="match status" value="1"/>
</dbReference>
<evidence type="ECO:0000259" key="1">
    <source>
        <dbReference type="Pfam" id="PF03551"/>
    </source>
</evidence>
<gene>
    <name evidence="2" type="ordered locus">Deipe_3762</name>
</gene>
<dbReference type="STRING" id="937777.Deipe_3762"/>
<dbReference type="eggNOG" id="COG1695">
    <property type="taxonomic scope" value="Bacteria"/>
</dbReference>
<evidence type="ECO:0000313" key="3">
    <source>
        <dbReference type="Proteomes" id="UP000010467"/>
    </source>
</evidence>
<dbReference type="KEGG" id="dpd:Deipe_3762"/>
<dbReference type="InterPro" id="IPR005149">
    <property type="entry name" value="Tscrpt_reg_PadR_N"/>
</dbReference>
<feature type="domain" description="Transcription regulator PadR N-terminal" evidence="1">
    <location>
        <begin position="35"/>
        <end position="81"/>
    </location>
</feature>
<dbReference type="HOGENOM" id="CLU_063440_10_0_0"/>
<reference evidence="3" key="1">
    <citation type="submission" date="2012-03" db="EMBL/GenBank/DDBJ databases">
        <title>Complete sequence of chromosome of Deinococcus peraridilitoris DSM 19664.</title>
        <authorList>
            <person name="Lucas S."/>
            <person name="Copeland A."/>
            <person name="Lapidus A."/>
            <person name="Glavina del Rio T."/>
            <person name="Dalin E."/>
            <person name="Tice H."/>
            <person name="Bruce D."/>
            <person name="Goodwin L."/>
            <person name="Pitluck S."/>
            <person name="Peters L."/>
            <person name="Mikhailova N."/>
            <person name="Lu M."/>
            <person name="Kyrpides N."/>
            <person name="Mavromatis K."/>
            <person name="Ivanova N."/>
            <person name="Brettin T."/>
            <person name="Detter J.C."/>
            <person name="Han C."/>
            <person name="Larimer F."/>
            <person name="Land M."/>
            <person name="Hauser L."/>
            <person name="Markowitz V."/>
            <person name="Cheng J.-F."/>
            <person name="Hugenholtz P."/>
            <person name="Woyke T."/>
            <person name="Wu D."/>
            <person name="Pukall R."/>
            <person name="Steenblock K."/>
            <person name="Brambilla E."/>
            <person name="Klenk H.-P."/>
            <person name="Eisen J.A."/>
        </authorList>
    </citation>
    <scope>NUCLEOTIDE SEQUENCE [LARGE SCALE GENOMIC DNA]</scope>
    <source>
        <strain evidence="3">DSM 19664 / LMG 22246 / CIP 109416 / KR-200</strain>
    </source>
</reference>
<sequence length="107" mass="12060">MGNAFRMTLPTLQVLHVLYDDLHSEHYGLDLSRKTTLKSGTLYPILARLEQHGLVTSAWENVNPKAEGRPARRYYRLTGSGCCRAYAELERARAALNPAMPHRTVHG</sequence>
<name>L0A7P1_DEIPD</name>
<dbReference type="PANTHER" id="PTHR33169:SF14">
    <property type="entry name" value="TRANSCRIPTIONAL REGULATOR RV3488"/>
    <property type="match status" value="1"/>
</dbReference>
<dbReference type="Proteomes" id="UP000010467">
    <property type="component" value="Chromosome"/>
</dbReference>
<dbReference type="PATRIC" id="fig|937777.3.peg.3773"/>
<organism evidence="2 3">
    <name type="scientific">Deinococcus peraridilitoris (strain DSM 19664 / LMG 22246 / CIP 109416 / KR-200)</name>
    <dbReference type="NCBI Taxonomy" id="937777"/>
    <lineage>
        <taxon>Bacteria</taxon>
        <taxon>Thermotogati</taxon>
        <taxon>Deinococcota</taxon>
        <taxon>Deinococci</taxon>
        <taxon>Deinococcales</taxon>
        <taxon>Deinococcaceae</taxon>
        <taxon>Deinococcus</taxon>
    </lineage>
</organism>
<protein>
    <submittedName>
        <fullName evidence="2">Putative transcriptional regulator</fullName>
    </submittedName>
</protein>
<dbReference type="SUPFAM" id="SSF46785">
    <property type="entry name" value="Winged helix' DNA-binding domain"/>
    <property type="match status" value="1"/>
</dbReference>
<dbReference type="InterPro" id="IPR036390">
    <property type="entry name" value="WH_DNA-bd_sf"/>
</dbReference>
<dbReference type="InterPro" id="IPR036388">
    <property type="entry name" value="WH-like_DNA-bd_sf"/>
</dbReference>
<evidence type="ECO:0000313" key="2">
    <source>
        <dbReference type="EMBL" id="AFZ69187.1"/>
    </source>
</evidence>
<dbReference type="Gene3D" id="1.10.10.10">
    <property type="entry name" value="Winged helix-like DNA-binding domain superfamily/Winged helix DNA-binding domain"/>
    <property type="match status" value="1"/>
</dbReference>
<accession>L0A7P1</accession>
<dbReference type="InterPro" id="IPR052509">
    <property type="entry name" value="Metal_resp_DNA-bind_regulator"/>
</dbReference>